<evidence type="ECO:0008006" key="3">
    <source>
        <dbReference type="Google" id="ProtNLM"/>
    </source>
</evidence>
<dbReference type="CDD" id="cd05327">
    <property type="entry name" value="retinol-DH_like_SDR_c_like"/>
    <property type="match status" value="1"/>
</dbReference>
<reference evidence="1 2" key="1">
    <citation type="journal article" date="2016" name="G3 (Bethesda)">
        <title>First Draft Assembly and Annotation of the Genome of a California Endemic Oak Quercus lobata Nee (Fagaceae).</title>
        <authorList>
            <person name="Sork V.L."/>
            <person name="Fitz-Gibbon S.T."/>
            <person name="Puiu D."/>
            <person name="Crepeau M."/>
            <person name="Gugger P.F."/>
            <person name="Sherman R."/>
            <person name="Stevens K."/>
            <person name="Langley C.H."/>
            <person name="Pellegrini M."/>
            <person name="Salzberg S.L."/>
        </authorList>
    </citation>
    <scope>NUCLEOTIDE SEQUENCE [LARGE SCALE GENOMIC DNA]</scope>
    <source>
        <strain evidence="1 2">cv. SW786</strain>
    </source>
</reference>
<dbReference type="AlphaFoldDB" id="A0A7N2LN57"/>
<dbReference type="Gene3D" id="3.40.50.720">
    <property type="entry name" value="NAD(P)-binding Rossmann-like Domain"/>
    <property type="match status" value="1"/>
</dbReference>
<dbReference type="Pfam" id="PF00106">
    <property type="entry name" value="adh_short"/>
    <property type="match status" value="1"/>
</dbReference>
<evidence type="ECO:0000313" key="2">
    <source>
        <dbReference type="Proteomes" id="UP000594261"/>
    </source>
</evidence>
<gene>
    <name evidence="1" type="primary">LOC115989073</name>
</gene>
<keyword evidence="2" id="KW-1185">Reference proteome</keyword>
<dbReference type="PANTHER" id="PTHR48476">
    <property type="entry name" value="SHORT-CHAIN DEHYDROGENASE TIC 32, CHLOROPLASTIC-LIKE"/>
    <property type="match status" value="1"/>
</dbReference>
<dbReference type="EMBL" id="LRBV02000005">
    <property type="status" value="NOT_ANNOTATED_CDS"/>
    <property type="molecule type" value="Genomic_DNA"/>
</dbReference>
<dbReference type="EnsemblPlants" id="QL05p010718:mrna">
    <property type="protein sequence ID" value="QL05p010718:mrna"/>
    <property type="gene ID" value="QL05p010718"/>
</dbReference>
<organism evidence="1 2">
    <name type="scientific">Quercus lobata</name>
    <name type="common">Valley oak</name>
    <dbReference type="NCBI Taxonomy" id="97700"/>
    <lineage>
        <taxon>Eukaryota</taxon>
        <taxon>Viridiplantae</taxon>
        <taxon>Streptophyta</taxon>
        <taxon>Embryophyta</taxon>
        <taxon>Tracheophyta</taxon>
        <taxon>Spermatophyta</taxon>
        <taxon>Magnoliopsida</taxon>
        <taxon>eudicotyledons</taxon>
        <taxon>Gunneridae</taxon>
        <taxon>Pentapetalae</taxon>
        <taxon>rosids</taxon>
        <taxon>fabids</taxon>
        <taxon>Fagales</taxon>
        <taxon>Fagaceae</taxon>
        <taxon>Quercus</taxon>
    </lineage>
</organism>
<evidence type="ECO:0000313" key="1">
    <source>
        <dbReference type="EnsemblPlants" id="QL05p010718:mrna"/>
    </source>
</evidence>
<proteinExistence type="predicted"/>
<dbReference type="InterPro" id="IPR002347">
    <property type="entry name" value="SDR_fam"/>
</dbReference>
<name>A0A7N2LN57_QUELO</name>
<dbReference type="RefSeq" id="XP_030968597.1">
    <property type="nucleotide sequence ID" value="XM_031112737.1"/>
</dbReference>
<reference evidence="1" key="2">
    <citation type="submission" date="2021-01" db="UniProtKB">
        <authorList>
            <consortium name="EnsemblPlants"/>
        </authorList>
    </citation>
    <scope>IDENTIFICATION</scope>
</reference>
<accession>A0A7N2LN57</accession>
<dbReference type="Proteomes" id="UP000594261">
    <property type="component" value="Chromosome 5"/>
</dbReference>
<sequence length="322" mass="35307">MSIFSLITGRPGPSGFGSASTAEQVTEGIDASNLTAIVTGGASGIGLETVRVLALRKAHVIIAARNMEAANAAKQLILKDNETARVDVLKLDLSSMKSVRAFVDDFNALDVPLNILINNAGVMFCPFQLSKDGIEMQFATNHIGHFLLTNLLLEKMKNTARSTGIEGRIVNLSSIAHNYTYEHGIRFDQINDESGYSDKRAYGQSKLANILHANELSRCFQEEGINITVNSVHPGLIMTPLMRYSELLMRVLRVFTFYLWKNVPQGASTTCYVALHPNLKGVTGKYHLDCNELEPSAFARDTVLAKKLWDFSNKLVSSAAKP</sequence>
<dbReference type="InterPro" id="IPR055280">
    <property type="entry name" value="TIC32"/>
</dbReference>
<dbReference type="PRINTS" id="PR00081">
    <property type="entry name" value="GDHRDH"/>
</dbReference>
<dbReference type="PANTHER" id="PTHR48476:SF1">
    <property type="entry name" value="SHORT-CHAIN DEHYDROGENASE TIC 32, CHLOROPLASTIC-LIKE"/>
    <property type="match status" value="1"/>
</dbReference>
<dbReference type="GeneID" id="115989073"/>
<dbReference type="InterPro" id="IPR036291">
    <property type="entry name" value="NAD(P)-bd_dom_sf"/>
</dbReference>
<dbReference type="FunCoup" id="A0A7N2LN57">
    <property type="interactions" value="619"/>
</dbReference>
<protein>
    <recommendedName>
        <fullName evidence="3">Short-chain dehydrogenase TIC 32</fullName>
    </recommendedName>
</protein>
<dbReference type="InParanoid" id="A0A7N2LN57"/>
<dbReference type="OMA" id="PPAEKYW"/>
<dbReference type="Gramene" id="QL05p010718:mrna">
    <property type="protein sequence ID" value="QL05p010718:mrna"/>
    <property type="gene ID" value="QL05p010718"/>
</dbReference>
<dbReference type="SUPFAM" id="SSF51735">
    <property type="entry name" value="NAD(P)-binding Rossmann-fold domains"/>
    <property type="match status" value="1"/>
</dbReference>